<dbReference type="InterPro" id="IPR013149">
    <property type="entry name" value="ADH-like_C"/>
</dbReference>
<dbReference type="PANTHER" id="PTHR42813:SF3">
    <property type="entry name" value="GLUTATHIONE-INDEPENDENT FORMALDEHYDE DEHYDROGENASE"/>
    <property type="match status" value="1"/>
</dbReference>
<evidence type="ECO:0000313" key="11">
    <source>
        <dbReference type="Proteomes" id="UP001213799"/>
    </source>
</evidence>
<dbReference type="Pfam" id="PF00107">
    <property type="entry name" value="ADH_zinc_N"/>
    <property type="match status" value="1"/>
</dbReference>
<evidence type="ECO:0000259" key="9">
    <source>
        <dbReference type="Pfam" id="PF08240"/>
    </source>
</evidence>
<accession>A0AAD6ECT6</accession>
<keyword evidence="5" id="KW-0560">Oxidoreductase</keyword>
<dbReference type="SUPFAM" id="SSF51735">
    <property type="entry name" value="NAD(P)-binding Rossmann-fold domains"/>
    <property type="match status" value="1"/>
</dbReference>
<evidence type="ECO:0000256" key="3">
    <source>
        <dbReference type="ARBA" id="ARBA00022723"/>
    </source>
</evidence>
<reference evidence="10" key="1">
    <citation type="journal article" date="2023" name="IMA Fungus">
        <title>Comparative genomic study of the Penicillium genus elucidates a diverse pangenome and 15 lateral gene transfer events.</title>
        <authorList>
            <person name="Petersen C."/>
            <person name="Sorensen T."/>
            <person name="Nielsen M.R."/>
            <person name="Sondergaard T.E."/>
            <person name="Sorensen J.L."/>
            <person name="Fitzpatrick D.A."/>
            <person name="Frisvad J.C."/>
            <person name="Nielsen K.L."/>
        </authorList>
    </citation>
    <scope>NUCLEOTIDE SEQUENCE</scope>
    <source>
        <strain evidence="10">IBT 12815</strain>
    </source>
</reference>
<keyword evidence="4 7" id="KW-0862">Zinc</keyword>
<organism evidence="10 11">
    <name type="scientific">Penicillium hordei</name>
    <dbReference type="NCBI Taxonomy" id="40994"/>
    <lineage>
        <taxon>Eukaryota</taxon>
        <taxon>Fungi</taxon>
        <taxon>Dikarya</taxon>
        <taxon>Ascomycota</taxon>
        <taxon>Pezizomycotina</taxon>
        <taxon>Eurotiomycetes</taxon>
        <taxon>Eurotiomycetidae</taxon>
        <taxon>Eurotiales</taxon>
        <taxon>Aspergillaceae</taxon>
        <taxon>Penicillium</taxon>
    </lineage>
</organism>
<evidence type="ECO:0000259" key="8">
    <source>
        <dbReference type="Pfam" id="PF00107"/>
    </source>
</evidence>
<gene>
    <name evidence="10" type="ORF">N7537_005245</name>
</gene>
<dbReference type="RefSeq" id="XP_056756050.1">
    <property type="nucleotide sequence ID" value="XM_056896302.1"/>
</dbReference>
<dbReference type="SUPFAM" id="SSF50129">
    <property type="entry name" value="GroES-like"/>
    <property type="match status" value="1"/>
</dbReference>
<comment type="caution">
    <text evidence="10">The sequence shown here is derived from an EMBL/GenBank/DDBJ whole genome shotgun (WGS) entry which is preliminary data.</text>
</comment>
<evidence type="ECO:0000256" key="7">
    <source>
        <dbReference type="RuleBase" id="RU361277"/>
    </source>
</evidence>
<dbReference type="PANTHER" id="PTHR42813">
    <property type="entry name" value="ZINC-TYPE ALCOHOL DEHYDROGENASE-LIKE"/>
    <property type="match status" value="1"/>
</dbReference>
<comment type="similarity">
    <text evidence="2 7">Belongs to the zinc-containing alcohol dehydrogenase family.</text>
</comment>
<proteinExistence type="inferred from homology"/>
<name>A0AAD6ECT6_9EURO</name>
<dbReference type="InterPro" id="IPR036291">
    <property type="entry name" value="NAD(P)-bd_dom_sf"/>
</dbReference>
<dbReference type="Pfam" id="PF08240">
    <property type="entry name" value="ADH_N"/>
    <property type="match status" value="1"/>
</dbReference>
<sequence length="380" mass="40292">MAVSAFGVFGETMRAVVFSGIPYNMTVQDVPVPTILNQTDAIVKITTAAICGSDLHYYHGVLGGGEVPFTVGHEGVGYIAEIGEAVTRFEVGDYVVIPDSISHSGLEMGPPTDANPGAGGGIGGLQAEYARIPWADKNLVPIPLTRNTTNHTIEQDFVTVSDIFATGWSALSWSGFVPGDTVAVFGAGPVGLLAIHSAVIRGASRIYAVDHVQQRLDVAATAGAIPINFVTSDPVAQILQHEPNGVIRSIDAVGMESLNADLEVDSDIVLQQALQITRREGGVGIVGVYQAGPNSQMAQRGSTLSPNASLSMTELWGKGIQIHAGPVDPKDNAPELVRLIADGKARPSFLNGVEIGIEESPDYYRRFDHQQEVKVFIHFD</sequence>
<feature type="domain" description="Alcohol dehydrogenase-like N-terminal" evidence="9">
    <location>
        <begin position="38"/>
        <end position="143"/>
    </location>
</feature>
<dbReference type="CDD" id="cd08282">
    <property type="entry name" value="PFDH_like"/>
    <property type="match status" value="1"/>
</dbReference>
<dbReference type="InterPro" id="IPR011032">
    <property type="entry name" value="GroES-like_sf"/>
</dbReference>
<dbReference type="Gene3D" id="3.40.50.720">
    <property type="entry name" value="NAD(P)-binding Rossmann-like Domain"/>
    <property type="match status" value="1"/>
</dbReference>
<keyword evidence="6" id="KW-0520">NAD</keyword>
<dbReference type="PROSITE" id="PS00059">
    <property type="entry name" value="ADH_ZINC"/>
    <property type="match status" value="1"/>
</dbReference>
<dbReference type="EMBL" id="JAQJAE010000002">
    <property type="protein sequence ID" value="KAJ5608626.1"/>
    <property type="molecule type" value="Genomic_DNA"/>
</dbReference>
<evidence type="ECO:0000256" key="1">
    <source>
        <dbReference type="ARBA" id="ARBA00001947"/>
    </source>
</evidence>
<dbReference type="GeneID" id="81586544"/>
<evidence type="ECO:0000256" key="6">
    <source>
        <dbReference type="ARBA" id="ARBA00023027"/>
    </source>
</evidence>
<dbReference type="GO" id="GO:0016491">
    <property type="term" value="F:oxidoreductase activity"/>
    <property type="evidence" value="ECO:0007669"/>
    <property type="project" value="UniProtKB-KW"/>
</dbReference>
<keyword evidence="3 7" id="KW-0479">Metal-binding</keyword>
<dbReference type="AlphaFoldDB" id="A0AAD6ECT6"/>
<reference evidence="10" key="2">
    <citation type="submission" date="2023-01" db="EMBL/GenBank/DDBJ databases">
        <authorList>
            <person name="Petersen C."/>
        </authorList>
    </citation>
    <scope>NUCLEOTIDE SEQUENCE</scope>
    <source>
        <strain evidence="10">IBT 12815</strain>
    </source>
</reference>
<evidence type="ECO:0000256" key="4">
    <source>
        <dbReference type="ARBA" id="ARBA00022833"/>
    </source>
</evidence>
<dbReference type="InterPro" id="IPR013154">
    <property type="entry name" value="ADH-like_N"/>
</dbReference>
<feature type="domain" description="Alcohol dehydrogenase-like C-terminal" evidence="8">
    <location>
        <begin position="189"/>
        <end position="295"/>
    </location>
</feature>
<dbReference type="InterPro" id="IPR002328">
    <property type="entry name" value="ADH_Zn_CS"/>
</dbReference>
<evidence type="ECO:0000313" key="10">
    <source>
        <dbReference type="EMBL" id="KAJ5608626.1"/>
    </source>
</evidence>
<dbReference type="GO" id="GO:0008270">
    <property type="term" value="F:zinc ion binding"/>
    <property type="evidence" value="ECO:0007669"/>
    <property type="project" value="InterPro"/>
</dbReference>
<dbReference type="Gene3D" id="3.90.180.10">
    <property type="entry name" value="Medium-chain alcohol dehydrogenases, catalytic domain"/>
    <property type="match status" value="1"/>
</dbReference>
<protein>
    <submittedName>
        <fullName evidence="10">Alcohol dehydrogenase</fullName>
    </submittedName>
</protein>
<keyword evidence="11" id="KW-1185">Reference proteome</keyword>
<evidence type="ECO:0000256" key="5">
    <source>
        <dbReference type="ARBA" id="ARBA00023002"/>
    </source>
</evidence>
<dbReference type="Proteomes" id="UP001213799">
    <property type="component" value="Unassembled WGS sequence"/>
</dbReference>
<comment type="cofactor">
    <cofactor evidence="1 7">
        <name>Zn(2+)</name>
        <dbReference type="ChEBI" id="CHEBI:29105"/>
    </cofactor>
</comment>
<evidence type="ECO:0000256" key="2">
    <source>
        <dbReference type="ARBA" id="ARBA00008072"/>
    </source>
</evidence>